<reference evidence="3" key="1">
    <citation type="submission" date="2020-12" db="EMBL/GenBank/DDBJ databases">
        <title>Oil enriched cultivation method for isolating marine PHA-producing bacteria.</title>
        <authorList>
            <person name="Zheng W."/>
            <person name="Yu S."/>
            <person name="Huang Y."/>
        </authorList>
    </citation>
    <scope>NUCLEOTIDE SEQUENCE</scope>
    <source>
        <strain evidence="3">SY-2-12</strain>
    </source>
</reference>
<sequence>MTKKYFGVLTFSAIMVAYSSQSLAVTINFDDQGFTGPTTFAAASLISPTITIGSVDVTLDGGTFLSGATNLPGNDTVTYGAADFPSGGAVLTGAQNPITVSFSENITNFFLDVFNGMTVEASYEVSDNAGNSAIFSLPSNTSGGFQTIGFAATGDTVQIRGLSTVDFGNQFDFFIDNISFNEALPPDLVTPVPLPAGIPLMLSGLLGIGLVARRKKVA</sequence>
<comment type="caution">
    <text evidence="3">The sequence shown here is derived from an EMBL/GenBank/DDBJ whole genome shotgun (WGS) entry which is preliminary data.</text>
</comment>
<feature type="chain" id="PRO_5036817718" evidence="2">
    <location>
        <begin position="25"/>
        <end position="218"/>
    </location>
</feature>
<dbReference type="NCBIfam" id="TIGR03370">
    <property type="entry name" value="VPLPA-CTERM"/>
    <property type="match status" value="1"/>
</dbReference>
<dbReference type="InterPro" id="IPR022472">
    <property type="entry name" value="VPLPA-CTERM"/>
</dbReference>
<keyword evidence="2" id="KW-0732">Signal</keyword>
<dbReference type="EMBL" id="JAEKJZ010000002">
    <property type="protein sequence ID" value="MBN9671307.1"/>
    <property type="molecule type" value="Genomic_DNA"/>
</dbReference>
<keyword evidence="1" id="KW-1133">Transmembrane helix</keyword>
<evidence type="ECO:0000313" key="3">
    <source>
        <dbReference type="EMBL" id="MBN9671307.1"/>
    </source>
</evidence>
<name>A0A939J466_9HYPH</name>
<organism evidence="3 4">
    <name type="scientific">Roseibium aggregatum</name>
    <dbReference type="NCBI Taxonomy" id="187304"/>
    <lineage>
        <taxon>Bacteria</taxon>
        <taxon>Pseudomonadati</taxon>
        <taxon>Pseudomonadota</taxon>
        <taxon>Alphaproteobacteria</taxon>
        <taxon>Hyphomicrobiales</taxon>
        <taxon>Stappiaceae</taxon>
        <taxon>Roseibium</taxon>
    </lineage>
</organism>
<evidence type="ECO:0000256" key="1">
    <source>
        <dbReference type="SAM" id="Phobius"/>
    </source>
</evidence>
<keyword evidence="1" id="KW-0812">Transmembrane</keyword>
<feature type="signal peptide" evidence="2">
    <location>
        <begin position="1"/>
        <end position="24"/>
    </location>
</feature>
<protein>
    <submittedName>
        <fullName evidence="3">VPLPA-CTERM sorting domain-containing protein</fullName>
    </submittedName>
</protein>
<feature type="transmembrane region" description="Helical" evidence="1">
    <location>
        <begin position="192"/>
        <end position="212"/>
    </location>
</feature>
<accession>A0A939J466</accession>
<evidence type="ECO:0000313" key="4">
    <source>
        <dbReference type="Proteomes" id="UP000664096"/>
    </source>
</evidence>
<evidence type="ECO:0000256" key="2">
    <source>
        <dbReference type="SAM" id="SignalP"/>
    </source>
</evidence>
<keyword evidence="1" id="KW-0472">Membrane</keyword>
<gene>
    <name evidence="3" type="ORF">JF539_13250</name>
</gene>
<dbReference type="RefSeq" id="WP_207141148.1">
    <property type="nucleotide sequence ID" value="NZ_JAEKJZ010000002.1"/>
</dbReference>
<proteinExistence type="predicted"/>
<dbReference type="AlphaFoldDB" id="A0A939J466"/>
<dbReference type="Proteomes" id="UP000664096">
    <property type="component" value="Unassembled WGS sequence"/>
</dbReference>